<sequence length="81" mass="9439">MTAKTAAERMREKRARDKLREEERIKVLLAKTIKLQLFHSTNEALDQLLIEAGIDEPQDIITRLIHAAEHLTPDQKQQFFS</sequence>
<dbReference type="RefSeq" id="WP_286594405.1">
    <property type="nucleotide sequence ID" value="NZ_JACANB010000008.1"/>
</dbReference>
<reference evidence="1" key="2">
    <citation type="journal article" date="2022" name="Sci. Total Environ.">
        <title>Prevalence, transmission, and molecular epidemiology of tet(X)-positive bacteria among humans, animals, and environmental niches in China: An epidemiological, and genomic-based study.</title>
        <authorList>
            <person name="Dong N."/>
            <person name="Zeng Y."/>
            <person name="Cai C."/>
            <person name="Sun C."/>
            <person name="Lu J."/>
            <person name="Liu C."/>
            <person name="Zhou H."/>
            <person name="Sun Q."/>
            <person name="Shu L."/>
            <person name="Wang H."/>
            <person name="Wang Y."/>
            <person name="Wang S."/>
            <person name="Wu C."/>
            <person name="Chan E.W."/>
            <person name="Chen G."/>
            <person name="Shen Z."/>
            <person name="Chen S."/>
            <person name="Zhang R."/>
        </authorList>
    </citation>
    <scope>NUCLEOTIDE SEQUENCE</scope>
    <source>
        <strain evidence="1">DF46-2-2</strain>
    </source>
</reference>
<comment type="caution">
    <text evidence="1">The sequence shown here is derived from an EMBL/GenBank/DDBJ whole genome shotgun (WGS) entry which is preliminary data.</text>
</comment>
<evidence type="ECO:0000313" key="2">
    <source>
        <dbReference type="Proteomes" id="UP001173465"/>
    </source>
</evidence>
<dbReference type="Proteomes" id="UP001173465">
    <property type="component" value="Unassembled WGS sequence"/>
</dbReference>
<name>A0AAW7DXJ2_9GAMM</name>
<proteinExistence type="predicted"/>
<evidence type="ECO:0000313" key="1">
    <source>
        <dbReference type="EMBL" id="MDM1697137.1"/>
    </source>
</evidence>
<reference evidence="1" key="1">
    <citation type="submission" date="2020-06" db="EMBL/GenBank/DDBJ databases">
        <authorList>
            <person name="Dong N."/>
        </authorList>
    </citation>
    <scope>NUCLEOTIDE SEQUENCE</scope>
    <source>
        <strain evidence="1">DF46-2-2</strain>
    </source>
</reference>
<dbReference type="EMBL" id="JACANB010000008">
    <property type="protein sequence ID" value="MDM1697137.1"/>
    <property type="molecule type" value="Genomic_DNA"/>
</dbReference>
<organism evidence="1 2">
    <name type="scientific">Thiopseudomonas alkaliphila</name>
    <dbReference type="NCBI Taxonomy" id="1697053"/>
    <lineage>
        <taxon>Bacteria</taxon>
        <taxon>Pseudomonadati</taxon>
        <taxon>Pseudomonadota</taxon>
        <taxon>Gammaproteobacteria</taxon>
        <taxon>Pseudomonadales</taxon>
        <taxon>Pseudomonadaceae</taxon>
        <taxon>Thiopseudomonas</taxon>
    </lineage>
</organism>
<protein>
    <recommendedName>
        <fullName evidence="3">Relaxasome subunit MobC</fullName>
    </recommendedName>
</protein>
<accession>A0AAW7DXJ2</accession>
<evidence type="ECO:0008006" key="3">
    <source>
        <dbReference type="Google" id="ProtNLM"/>
    </source>
</evidence>
<dbReference type="AlphaFoldDB" id="A0AAW7DXJ2"/>
<gene>
    <name evidence="1" type="ORF">HX099_10780</name>
</gene>